<feature type="signal peptide" evidence="5">
    <location>
        <begin position="1"/>
        <end position="26"/>
    </location>
</feature>
<dbReference type="InterPro" id="IPR051801">
    <property type="entry name" value="GH28_Enzymes"/>
</dbReference>
<dbReference type="GO" id="GO:0005975">
    <property type="term" value="P:carbohydrate metabolic process"/>
    <property type="evidence" value="ECO:0007669"/>
    <property type="project" value="InterPro"/>
</dbReference>
<evidence type="ECO:0000256" key="1">
    <source>
        <dbReference type="ARBA" id="ARBA00008834"/>
    </source>
</evidence>
<keyword evidence="5" id="KW-0732">Signal</keyword>
<evidence type="ECO:0000313" key="7">
    <source>
        <dbReference type="Proteomes" id="UP000594263"/>
    </source>
</evidence>
<dbReference type="Gene3D" id="2.160.20.10">
    <property type="entry name" value="Single-stranded right-handed beta-helix, Pectin lyase-like"/>
    <property type="match status" value="1"/>
</dbReference>
<accession>A0A7N0U6B3</accession>
<sequence>MAISSSSPQKPHFLCMVMELCMLAIASDANRGYLDHKHDGSVRYRAINCRKHSALLADFGAKGDGRTLNTRAFQAAIDKLAKLSPDGGAQLVVPPGKWLTGSFNITASHFTLFLHKHAEIIASQREEDYPILAPLPSYGRGRDADGGRYASLIFGTHLTDIVITGTNGTLNGQGAPWWRKFRASQLKRTRPYLIEIMYSDRVQISDLTLIDSPSWNVHPVYSSNVIVQGLTINSPVKSANTDGINPDSCSNVLIQDNFITSGDDCIAIKSGWDQYGIRVGLPSEHIAIKRLTCISPSSAGIAIGSEMSGGVRDVRGQDLQLIRTESAVRIKTAVGRGNYIKDIFVKDVAMRTMKYVFWMTGDYGDHPDSHWDRSAVPVVENISCRDMVAEGVTQAGRLAGIEDHPFKDVCISNVTIGVAKKHKKVQWNCTEIDGASDNVSPPPCDLLPETRSGPAGCPFPTDRLPIEDVEMKTCSA</sequence>
<dbReference type="PANTHER" id="PTHR31339:SF66">
    <property type="entry name" value="OS06G0106800 PROTEIN"/>
    <property type="match status" value="1"/>
</dbReference>
<comment type="similarity">
    <text evidence="1 4">Belongs to the glycosyl hydrolase 28 family.</text>
</comment>
<dbReference type="Proteomes" id="UP000594263">
    <property type="component" value="Unplaced"/>
</dbReference>
<protein>
    <recommendedName>
        <fullName evidence="8">Polygalacturonase</fullName>
    </recommendedName>
</protein>
<dbReference type="SUPFAM" id="SSF51126">
    <property type="entry name" value="Pectin lyase-like"/>
    <property type="match status" value="1"/>
</dbReference>
<dbReference type="GO" id="GO:0004650">
    <property type="term" value="F:polygalacturonase activity"/>
    <property type="evidence" value="ECO:0007669"/>
    <property type="project" value="InterPro"/>
</dbReference>
<organism evidence="6 7">
    <name type="scientific">Kalanchoe fedtschenkoi</name>
    <name type="common">Lavender scallops</name>
    <name type="synonym">South American air plant</name>
    <dbReference type="NCBI Taxonomy" id="63787"/>
    <lineage>
        <taxon>Eukaryota</taxon>
        <taxon>Viridiplantae</taxon>
        <taxon>Streptophyta</taxon>
        <taxon>Embryophyta</taxon>
        <taxon>Tracheophyta</taxon>
        <taxon>Spermatophyta</taxon>
        <taxon>Magnoliopsida</taxon>
        <taxon>eudicotyledons</taxon>
        <taxon>Gunneridae</taxon>
        <taxon>Pentapetalae</taxon>
        <taxon>Saxifragales</taxon>
        <taxon>Crassulaceae</taxon>
        <taxon>Kalanchoe</taxon>
    </lineage>
</organism>
<evidence type="ECO:0000256" key="4">
    <source>
        <dbReference type="RuleBase" id="RU361169"/>
    </source>
</evidence>
<keyword evidence="3 4" id="KW-0326">Glycosidase</keyword>
<dbReference type="EnsemblPlants" id="Kaladp0055s0352.1.v1.1">
    <property type="protein sequence ID" value="Kaladp0055s0352.1.v1.1"/>
    <property type="gene ID" value="Kaladp0055s0352.v1.1"/>
</dbReference>
<feature type="chain" id="PRO_5029804164" description="Polygalacturonase" evidence="5">
    <location>
        <begin position="27"/>
        <end position="476"/>
    </location>
</feature>
<reference evidence="6" key="1">
    <citation type="submission" date="2021-01" db="UniProtKB">
        <authorList>
            <consortium name="EnsemblPlants"/>
        </authorList>
    </citation>
    <scope>IDENTIFICATION</scope>
</reference>
<dbReference type="InterPro" id="IPR000743">
    <property type="entry name" value="Glyco_hydro_28"/>
</dbReference>
<keyword evidence="2 4" id="KW-0378">Hydrolase</keyword>
<dbReference type="Gramene" id="Kaladp0055s0352.1.v1.1">
    <property type="protein sequence ID" value="Kaladp0055s0352.1.v1.1"/>
    <property type="gene ID" value="Kaladp0055s0352.v1.1"/>
</dbReference>
<name>A0A7N0U6B3_KALFE</name>
<keyword evidence="7" id="KW-1185">Reference proteome</keyword>
<evidence type="ECO:0000256" key="3">
    <source>
        <dbReference type="ARBA" id="ARBA00023295"/>
    </source>
</evidence>
<evidence type="ECO:0000313" key="6">
    <source>
        <dbReference type="EnsemblPlants" id="Kaladp0055s0352.1.v1.1"/>
    </source>
</evidence>
<dbReference type="OMA" id="TNIEYMA"/>
<dbReference type="PANTHER" id="PTHR31339">
    <property type="entry name" value="PECTIN LYASE-RELATED"/>
    <property type="match status" value="1"/>
</dbReference>
<evidence type="ECO:0000256" key="5">
    <source>
        <dbReference type="SAM" id="SignalP"/>
    </source>
</evidence>
<dbReference type="InterPro" id="IPR012334">
    <property type="entry name" value="Pectin_lyas_fold"/>
</dbReference>
<dbReference type="InterPro" id="IPR011050">
    <property type="entry name" value="Pectin_lyase_fold/virulence"/>
</dbReference>
<dbReference type="Pfam" id="PF00295">
    <property type="entry name" value="Glyco_hydro_28"/>
    <property type="match status" value="1"/>
</dbReference>
<dbReference type="AlphaFoldDB" id="A0A7N0U6B3"/>
<evidence type="ECO:0000256" key="2">
    <source>
        <dbReference type="ARBA" id="ARBA00022801"/>
    </source>
</evidence>
<evidence type="ECO:0008006" key="8">
    <source>
        <dbReference type="Google" id="ProtNLM"/>
    </source>
</evidence>
<proteinExistence type="inferred from homology"/>